<dbReference type="InterPro" id="IPR058543">
    <property type="entry name" value="Beta-prop_RSE1/DDB1/CPSF1_2nd"/>
</dbReference>
<evidence type="ECO:0000259" key="3">
    <source>
        <dbReference type="Pfam" id="PF03178"/>
    </source>
</evidence>
<dbReference type="InterPro" id="IPR050358">
    <property type="entry name" value="RSE1/DDB1/CFT1"/>
</dbReference>
<keyword evidence="2" id="KW-0539">Nucleus</keyword>
<dbReference type="FunFam" id="2.130.10.10:FF:000642">
    <property type="entry name" value="Cleavage and polyadenylation specificity factor (CPSF) A subunit protein"/>
    <property type="match status" value="1"/>
</dbReference>
<protein>
    <submittedName>
        <fullName evidence="6">Pre-mRNA-splicing factor RSE1</fullName>
    </submittedName>
</protein>
<gene>
    <name evidence="6" type="ORF">E5676_scaffold352G005100</name>
</gene>
<feature type="domain" description="RSE1/DDB1/CPSF1 C-terminal" evidence="3">
    <location>
        <begin position="929"/>
        <end position="1323"/>
    </location>
</feature>
<feature type="domain" description="RSE1/DDB1/CPSF1 second beta-propeller" evidence="5">
    <location>
        <begin position="510"/>
        <end position="894"/>
    </location>
</feature>
<comment type="subcellular location">
    <subcellularLocation>
        <location evidence="1">Nucleus</location>
    </subcellularLocation>
</comment>
<proteinExistence type="predicted"/>
<dbReference type="Pfam" id="PF03178">
    <property type="entry name" value="CPSF_A"/>
    <property type="match status" value="1"/>
</dbReference>
<dbReference type="InterPro" id="IPR018846">
    <property type="entry name" value="Beta-prop_RSE1/DDB1/CPSF1_1st"/>
</dbReference>
<name>A0A5D3DQ36_CUCMM</name>
<dbReference type="Pfam" id="PF10433">
    <property type="entry name" value="Beta-prop_RSE1_1st"/>
    <property type="match status" value="1"/>
</dbReference>
<sequence length="1372" mass="150839">MAVSEEECSSAKSRSSSSTSSSTYYLAKCVLRGSVVLQVLYGHIRSPSSLDVVFGKETSIELVVIGEDGVVQSVCEQAVFGTIKDMAILPWNERFRPSYTQMLGKDLLIVISDSGKLSFLSFCNKMHRFLPMTHIQLSNPGNSRNQIGRMLASDSSGCFIAASAYENCLALFSTSISAGSDIVDKRITYPPDSEGDSVAPRSMQKASICGTIWSMCFISKDRGHLTQDNSPILAVLLNRRGAILNELLLLGWNVREQTIHVVCQFLEDGPLAYEVVEVPQSYGFALLFRVGDALLMDLRDAHSPCCVYRIGLHFPPNVEQNFIEESYRVQDADDEGLFNVAACALLELRDYDPMCIDSDDGSLNTNQNHVCSWSWEPGNNRNRRMIFCMDTGDLFMIEMNFDSDGLKVNQSACLYKGQPYKALLWVEGGYLAALVEMGDGMVLKLENGRLTYANPIQNIAPILDMSVVDKHDEKQDQMFACCGMAPEGSLRIIRNGISVENLLRTSPIYQGITSIWTIKMKLSDAYHSYLVLSFVEETRVLSVGLSFIDVTDSVGFQSDTCTLACGLLDDGLLVQIYQNAVRVCLPTKIAHSEGIELSSPACTSWFPDNIGISLGAVGHNVIVVSTSNPCFLFILGVRKVSGYDYQIYEKQYLRLQNELSCISIPEKHFAKRESKFPMNSVENSIMSALLNEVSCDTIIVIGTHRPSVEILSFVPSIGLTVLASGTISLMNILGNAVSGCIPQDVRLVLVDRFYILTGLRNGMLLRFEWPHTTMMNSSDMPHTAVPFLLSCSDSFSKEFHNADILEKHEDEIPSSLQLIAIRRIGITPVFLVPLTDRLDSDIIALSDRPWLLHSARHSLSYTSISFQPSTHVTPVCSADCPSGLLFVAESSLHLVMNWVMFLPGRDGAYQETECAEISPWGHPKEDPLSGSILSSYKLEIGETGKSMELVRNGNEQVLVVGTSLSSGPAIMPSGEAESTKGRLIVFCLEHVQNSDTGSMTFCSKAGLSSLQASPFREIVGYATEQLSSSSLCSSPDDASSDGIKLEETEAWHLRVVYSTSLPGMVLAICPYLDRYFLASAGNAFYVCGFPNDSFQRVKRFAVGRTRFMITSLTAHVNRIAVGDCRDGILFFSYQEDAKKLEQIYSDPSQRLVADCTLLDVDTAVVSDRKGSIAILSCSDRLEDNASPECNLTLNCAYYMGEIAMTLRKGSFSYKLPADDLLRGCAGPGSDFDSSHNTIIASTLLGSIVIFTPLSRGKCIWIGLDSGDKPIRDEYELLEAVQAKLAVHPLTSPILGNDHYEYRSRENPIGVPKILDGDILTQFLELTSMQQELVLSSSVGPLSAVKPSSKSMPASIPINQVVQLLERIHYALN</sequence>
<evidence type="ECO:0000256" key="2">
    <source>
        <dbReference type="ARBA" id="ARBA00023242"/>
    </source>
</evidence>
<dbReference type="GO" id="GO:0005634">
    <property type="term" value="C:nucleus"/>
    <property type="evidence" value="ECO:0007669"/>
    <property type="project" value="UniProtKB-SubCell"/>
</dbReference>
<dbReference type="PANTHER" id="PTHR10644">
    <property type="entry name" value="DNA REPAIR/RNA PROCESSING CPSF FAMILY"/>
    <property type="match status" value="1"/>
</dbReference>
<dbReference type="EMBL" id="SSTD01003829">
    <property type="protein sequence ID" value="TYK25370.1"/>
    <property type="molecule type" value="Genomic_DNA"/>
</dbReference>
<dbReference type="InterPro" id="IPR004871">
    <property type="entry name" value="RSE1/DDB1/CPSF1_C"/>
</dbReference>
<evidence type="ECO:0000256" key="1">
    <source>
        <dbReference type="ARBA" id="ARBA00004123"/>
    </source>
</evidence>
<dbReference type="GO" id="GO:0003676">
    <property type="term" value="F:nucleic acid binding"/>
    <property type="evidence" value="ECO:0007669"/>
    <property type="project" value="InterPro"/>
</dbReference>
<evidence type="ECO:0000313" key="6">
    <source>
        <dbReference type="EMBL" id="TYK25370.1"/>
    </source>
</evidence>
<dbReference type="Gene3D" id="2.130.10.10">
    <property type="entry name" value="YVTN repeat-like/Quinoprotein amine dehydrogenase"/>
    <property type="match status" value="3"/>
</dbReference>
<reference evidence="6 7" key="1">
    <citation type="submission" date="2019-08" db="EMBL/GenBank/DDBJ databases">
        <title>Draft genome sequences of two oriental melons (Cucumis melo L. var makuwa).</title>
        <authorList>
            <person name="Kwon S.-Y."/>
        </authorList>
    </citation>
    <scope>NUCLEOTIDE SEQUENCE [LARGE SCALE GENOMIC DNA]</scope>
    <source>
        <strain evidence="7">cv. Chang Bougi</strain>
        <tissue evidence="6">Leaf</tissue>
    </source>
</reference>
<evidence type="ECO:0000313" key="7">
    <source>
        <dbReference type="Proteomes" id="UP000321947"/>
    </source>
</evidence>
<evidence type="ECO:0000259" key="4">
    <source>
        <dbReference type="Pfam" id="PF10433"/>
    </source>
</evidence>
<dbReference type="Proteomes" id="UP000321947">
    <property type="component" value="Unassembled WGS sequence"/>
</dbReference>
<comment type="caution">
    <text evidence="6">The sequence shown here is derived from an EMBL/GenBank/DDBJ whole genome shotgun (WGS) entry which is preliminary data.</text>
</comment>
<dbReference type="InterPro" id="IPR015943">
    <property type="entry name" value="WD40/YVTN_repeat-like_dom_sf"/>
</dbReference>
<evidence type="ECO:0000259" key="5">
    <source>
        <dbReference type="Pfam" id="PF23726"/>
    </source>
</evidence>
<organism evidence="6 7">
    <name type="scientific">Cucumis melo var. makuwa</name>
    <name type="common">Oriental melon</name>
    <dbReference type="NCBI Taxonomy" id="1194695"/>
    <lineage>
        <taxon>Eukaryota</taxon>
        <taxon>Viridiplantae</taxon>
        <taxon>Streptophyta</taxon>
        <taxon>Embryophyta</taxon>
        <taxon>Tracheophyta</taxon>
        <taxon>Spermatophyta</taxon>
        <taxon>Magnoliopsida</taxon>
        <taxon>eudicotyledons</taxon>
        <taxon>Gunneridae</taxon>
        <taxon>Pentapetalae</taxon>
        <taxon>rosids</taxon>
        <taxon>fabids</taxon>
        <taxon>Cucurbitales</taxon>
        <taxon>Cucurbitaceae</taxon>
        <taxon>Benincaseae</taxon>
        <taxon>Cucumis</taxon>
    </lineage>
</organism>
<feature type="domain" description="RSE1/DDB1/CPSF1 first beta-propeller" evidence="4">
    <location>
        <begin position="36"/>
        <end position="457"/>
    </location>
</feature>
<dbReference type="Pfam" id="PF23726">
    <property type="entry name" value="Beta-prop_RSE1_2nd"/>
    <property type="match status" value="1"/>
</dbReference>
<accession>A0A5D3DQ36</accession>